<proteinExistence type="predicted"/>
<evidence type="ECO:0000313" key="1">
    <source>
        <dbReference type="EMBL" id="GHI56956.1"/>
    </source>
</evidence>
<dbReference type="Proteomes" id="UP000646738">
    <property type="component" value="Unassembled WGS sequence"/>
</dbReference>
<keyword evidence="2" id="KW-1185">Reference proteome</keyword>
<gene>
    <name evidence="1" type="ORF">Srubr_68020</name>
</gene>
<accession>A0ABQ3RM64</accession>
<dbReference type="EMBL" id="BNEA01000015">
    <property type="protein sequence ID" value="GHI56956.1"/>
    <property type="molecule type" value="Genomic_DNA"/>
</dbReference>
<sequence length="178" mass="19457">MGRKGCDRGKGEGQRRPRCLDANCSVIPTRVDETRLEDINSYEVDGAQPSPREVEFIHRMREVQFLQGEGDFACRFRYPPGLSVTFCLTAASGIADRIGRKGADHHSGVAEREDIVASVASIAEGSPGHTLPRSNSEGPIAMMESCRCGHNWSPGHLPFEDVGEDVTGVPKVLVQRRP</sequence>
<comment type="caution">
    <text evidence="1">The sequence shown here is derived from an EMBL/GenBank/DDBJ whole genome shotgun (WGS) entry which is preliminary data.</text>
</comment>
<protein>
    <submittedName>
        <fullName evidence="1">Uncharacterized protein</fullName>
    </submittedName>
</protein>
<organism evidence="1 2">
    <name type="scientific">Streptomyces rubradiris</name>
    <name type="common">Streptomyces achromogenes subsp. rubradiris</name>
    <dbReference type="NCBI Taxonomy" id="285531"/>
    <lineage>
        <taxon>Bacteria</taxon>
        <taxon>Bacillati</taxon>
        <taxon>Actinomycetota</taxon>
        <taxon>Actinomycetes</taxon>
        <taxon>Kitasatosporales</taxon>
        <taxon>Streptomycetaceae</taxon>
        <taxon>Streptomyces</taxon>
    </lineage>
</organism>
<evidence type="ECO:0000313" key="2">
    <source>
        <dbReference type="Proteomes" id="UP000646738"/>
    </source>
</evidence>
<name>A0ABQ3RM64_STRRR</name>
<reference evidence="2" key="1">
    <citation type="submission" date="2023-07" db="EMBL/GenBank/DDBJ databases">
        <title>Whole genome shotgun sequence of Streptomyces achromogenes subsp. rubradiris NBRC 14000.</title>
        <authorList>
            <person name="Komaki H."/>
            <person name="Tamura T."/>
        </authorList>
    </citation>
    <scope>NUCLEOTIDE SEQUENCE [LARGE SCALE GENOMIC DNA]</scope>
    <source>
        <strain evidence="2">NBRC 14000</strain>
    </source>
</reference>